<dbReference type="Proteomes" id="UP000319986">
    <property type="component" value="Unassembled WGS sequence"/>
</dbReference>
<proteinExistence type="predicted"/>
<protein>
    <recommendedName>
        <fullName evidence="6">DUF349 domain-containing protein</fullName>
    </recommendedName>
</protein>
<evidence type="ECO:0000313" key="3">
    <source>
        <dbReference type="EMBL" id="GEC86182.1"/>
    </source>
</evidence>
<dbReference type="GeneID" id="82887635"/>
<feature type="compositionally biased region" description="Pro residues" evidence="1">
    <location>
        <begin position="1"/>
        <end position="13"/>
    </location>
</feature>
<evidence type="ECO:0000313" key="4">
    <source>
        <dbReference type="Proteomes" id="UP000182498"/>
    </source>
</evidence>
<dbReference type="Proteomes" id="UP000182498">
    <property type="component" value="Unassembled WGS sequence"/>
</dbReference>
<dbReference type="RefSeq" id="WP_041630039.1">
    <property type="nucleotide sequence ID" value="NZ_BJNT01000011.1"/>
</dbReference>
<feature type="region of interest" description="Disordered" evidence="1">
    <location>
        <begin position="1"/>
        <end position="45"/>
    </location>
</feature>
<sequence>MTTPKPGPRPTPGAMPGAQAGSVSRTPAVTPAATAPVEPTDPTRFGRIDADNVVWVTTADGERRVGEWQAGSPEEGLAHFGRRFDDLAGEVALLTARLESHPAEAVRIGQDATALRESLPTAAVVGDLDDLDRRLGDLVGRAGVVAAEEAEKAQARKAAAGDRKEELIAEVELLGSAADTDWRTAGDRLHAVLDEWKALPRTSRSVDDALWERFRTARNAFHDRRTAHFDDLDRVRDRVRRVKEDIVARAEAIQHSTDWGTTARAYRDLMTEWKAAGRAHRAEDDRLWAQFRAAQDVFFNARNADNERKDAEFEENATAKQALLDEYDARIDPAADLDRARSLLRELEDRWDAIGFVPRGRVAEFDAKIGALESRVTDYADAQWKATDPEVQARIDQFRAKVTDLTEAAEAAEKAGKAAKAAELKAQAAQWSEWADAAAGAVEG</sequence>
<organism evidence="2 4">
    <name type="scientific">Corynebacterium variabile</name>
    <dbReference type="NCBI Taxonomy" id="1727"/>
    <lineage>
        <taxon>Bacteria</taxon>
        <taxon>Bacillati</taxon>
        <taxon>Actinomycetota</taxon>
        <taxon>Actinomycetes</taxon>
        <taxon>Mycobacteriales</taxon>
        <taxon>Corynebacteriaceae</taxon>
        <taxon>Corynebacterium</taxon>
    </lineage>
</organism>
<dbReference type="EMBL" id="FAUH01000004">
    <property type="protein sequence ID" value="CUU65462.1"/>
    <property type="molecule type" value="Genomic_DNA"/>
</dbReference>
<evidence type="ECO:0008006" key="6">
    <source>
        <dbReference type="Google" id="ProtNLM"/>
    </source>
</evidence>
<feature type="compositionally biased region" description="Low complexity" evidence="1">
    <location>
        <begin position="26"/>
        <end position="43"/>
    </location>
</feature>
<dbReference type="AlphaFoldDB" id="A0A0X2NIZ5"/>
<reference evidence="2" key="2">
    <citation type="submission" date="2015-11" db="EMBL/GenBank/DDBJ databases">
        <authorList>
            <person name="Zhang Y."/>
            <person name="Guo Z."/>
        </authorList>
    </citation>
    <scope>NUCLEOTIDE SEQUENCE [LARGE SCALE GENOMIC DNA]</scope>
    <source>
        <strain evidence="2">Mu292</strain>
    </source>
</reference>
<dbReference type="Pfam" id="PF03993">
    <property type="entry name" value="DUF349"/>
    <property type="match status" value="3"/>
</dbReference>
<evidence type="ECO:0000256" key="1">
    <source>
        <dbReference type="SAM" id="MobiDB-lite"/>
    </source>
</evidence>
<dbReference type="OrthoDB" id="5422202at2"/>
<dbReference type="InterPro" id="IPR007139">
    <property type="entry name" value="DUF349"/>
</dbReference>
<gene>
    <name evidence="3" type="ORF">CVA01_14960</name>
    <name evidence="2" type="ORF">CVAR292_00781</name>
</gene>
<evidence type="ECO:0000313" key="5">
    <source>
        <dbReference type="Proteomes" id="UP000319986"/>
    </source>
</evidence>
<dbReference type="EMBL" id="BJNT01000011">
    <property type="protein sequence ID" value="GEC86182.1"/>
    <property type="molecule type" value="Genomic_DNA"/>
</dbReference>
<reference evidence="4" key="1">
    <citation type="submission" date="2015-11" db="EMBL/GenBank/DDBJ databases">
        <authorList>
            <person name="Dugat-Bony E."/>
        </authorList>
    </citation>
    <scope>NUCLEOTIDE SEQUENCE [LARGE SCALE GENOMIC DNA]</scope>
    <source>
        <strain evidence="4">Mu292</strain>
    </source>
</reference>
<keyword evidence="4" id="KW-1185">Reference proteome</keyword>
<evidence type="ECO:0000313" key="2">
    <source>
        <dbReference type="EMBL" id="CUU65462.1"/>
    </source>
</evidence>
<name>A0A0X2NIZ5_9CORY</name>
<accession>A0A0X2NIZ5</accession>
<reference evidence="3 5" key="3">
    <citation type="submission" date="2019-06" db="EMBL/GenBank/DDBJ databases">
        <title>Whole genome shotgun sequence of Corynebacterium variabile NBRC 15286.</title>
        <authorList>
            <person name="Hosoyama A."/>
            <person name="Uohara A."/>
            <person name="Ohji S."/>
            <person name="Ichikawa N."/>
        </authorList>
    </citation>
    <scope>NUCLEOTIDE SEQUENCE [LARGE SCALE GENOMIC DNA]</scope>
    <source>
        <strain evidence="3 5">NBRC 15286</strain>
    </source>
</reference>